<accession>A0ABS8XS08</accession>
<dbReference type="SUPFAM" id="SSF51905">
    <property type="entry name" value="FAD/NAD(P)-binding domain"/>
    <property type="match status" value="1"/>
</dbReference>
<organism evidence="5 6">
    <name type="scientific">Pelomonas caseinilytica</name>
    <dbReference type="NCBI Taxonomy" id="2906763"/>
    <lineage>
        <taxon>Bacteria</taxon>
        <taxon>Pseudomonadati</taxon>
        <taxon>Pseudomonadota</taxon>
        <taxon>Betaproteobacteria</taxon>
        <taxon>Burkholderiales</taxon>
        <taxon>Sphaerotilaceae</taxon>
        <taxon>Roseateles</taxon>
    </lineage>
</organism>
<proteinExistence type="predicted"/>
<name>A0ABS8XS08_9BURK</name>
<dbReference type="Gene3D" id="3.50.50.60">
    <property type="entry name" value="FAD/NAD(P)-binding domain"/>
    <property type="match status" value="1"/>
</dbReference>
<dbReference type="Gene3D" id="3.30.70.2450">
    <property type="match status" value="1"/>
</dbReference>
<dbReference type="Gene3D" id="3.40.30.120">
    <property type="match status" value="1"/>
</dbReference>
<dbReference type="GO" id="GO:0004497">
    <property type="term" value="F:monooxygenase activity"/>
    <property type="evidence" value="ECO:0007669"/>
    <property type="project" value="UniProtKB-KW"/>
</dbReference>
<dbReference type="PANTHER" id="PTHR43004">
    <property type="entry name" value="TRK SYSTEM POTASSIUM UPTAKE PROTEIN"/>
    <property type="match status" value="1"/>
</dbReference>
<keyword evidence="3" id="KW-0274">FAD</keyword>
<evidence type="ECO:0000313" key="5">
    <source>
        <dbReference type="EMBL" id="MCE4540000.1"/>
    </source>
</evidence>
<comment type="cofactor">
    <cofactor evidence="1">
        <name>FAD</name>
        <dbReference type="ChEBI" id="CHEBI:57692"/>
    </cofactor>
</comment>
<dbReference type="InterPro" id="IPR002938">
    <property type="entry name" value="FAD-bd"/>
</dbReference>
<evidence type="ECO:0000256" key="3">
    <source>
        <dbReference type="ARBA" id="ARBA00022827"/>
    </source>
</evidence>
<keyword evidence="2" id="KW-0285">Flavoprotein</keyword>
<dbReference type="Pfam" id="PF21274">
    <property type="entry name" value="Rng_hyd_C"/>
    <property type="match status" value="1"/>
</dbReference>
<evidence type="ECO:0000256" key="1">
    <source>
        <dbReference type="ARBA" id="ARBA00001974"/>
    </source>
</evidence>
<feature type="domain" description="FAD-binding" evidence="4">
    <location>
        <begin position="5"/>
        <end position="339"/>
    </location>
</feature>
<gene>
    <name evidence="5" type="ORF">LXT12_22365</name>
</gene>
<dbReference type="NCBIfam" id="NF005303">
    <property type="entry name" value="PRK06834.1"/>
    <property type="match status" value="1"/>
</dbReference>
<sequence>MKGHAVVIAGGGPTGLMLAGELALAGVDVAIVERRANQDLAGARAGGLHARSLEVLDQRGIAGPFLAAGQTVPRCGFAQVRLDLGDMPTRHPYSLGLWQNRIERLLADWVEGLGVVFHRPLSVTGFTQDEAGVTVATSDGASLRAAYLVGCDGGRSTVRKLAGIAFAGSEATASHLIAEVEMREAPPLGVHQTARGTYSFGKRDYEVRDGEVVFKEGGPIRVMVPEARVASGGEPTLAELRAALVAACGTDFGVHSPTWLSRFTDAARQATAYRDRRVLLAGDAAHVHSPVGGQGLNTGVQDAVNLGWKVAQVVKGISPDSLLDSYQAERHPVGATVLRLAQAGAALLRTDDATAALRDTLAPLLVMDGPRQRLAGELSGLGIRYDFGDGHPLLGRRMPDLDLVTADGPQRVYSLLHEAQAVLLELGDARIATPPVGPWVKRVRAHCDGPWLLPELGAVPPPTAVLIRPDGYVAWVGVGNACGLNAALRRWCGVGLA</sequence>
<keyword evidence="5" id="KW-0560">Oxidoreductase</keyword>
<dbReference type="PRINTS" id="PR00420">
    <property type="entry name" value="RNGMNOXGNASE"/>
</dbReference>
<comment type="caution">
    <text evidence="5">The sequence shown here is derived from an EMBL/GenBank/DDBJ whole genome shotgun (WGS) entry which is preliminary data.</text>
</comment>
<evidence type="ECO:0000313" key="6">
    <source>
        <dbReference type="Proteomes" id="UP001201463"/>
    </source>
</evidence>
<dbReference type="RefSeq" id="WP_233394516.1">
    <property type="nucleotide sequence ID" value="NZ_JAJTWT010000012.1"/>
</dbReference>
<evidence type="ECO:0000256" key="2">
    <source>
        <dbReference type="ARBA" id="ARBA00022630"/>
    </source>
</evidence>
<dbReference type="PANTHER" id="PTHR43004:SF19">
    <property type="entry name" value="BINDING MONOOXYGENASE, PUTATIVE (JCVI)-RELATED"/>
    <property type="match status" value="1"/>
</dbReference>
<dbReference type="Proteomes" id="UP001201463">
    <property type="component" value="Unassembled WGS sequence"/>
</dbReference>
<dbReference type="EMBL" id="JAJTWT010000012">
    <property type="protein sequence ID" value="MCE4540000.1"/>
    <property type="molecule type" value="Genomic_DNA"/>
</dbReference>
<dbReference type="InterPro" id="IPR050641">
    <property type="entry name" value="RIFMO-like"/>
</dbReference>
<keyword evidence="5" id="KW-0503">Monooxygenase</keyword>
<evidence type="ECO:0000259" key="4">
    <source>
        <dbReference type="Pfam" id="PF01494"/>
    </source>
</evidence>
<dbReference type="Pfam" id="PF01494">
    <property type="entry name" value="FAD_binding_3"/>
    <property type="match status" value="1"/>
</dbReference>
<dbReference type="InterPro" id="IPR036188">
    <property type="entry name" value="FAD/NAD-bd_sf"/>
</dbReference>
<keyword evidence="6" id="KW-1185">Reference proteome</keyword>
<reference evidence="5 6" key="1">
    <citation type="submission" date="2021-12" db="EMBL/GenBank/DDBJ databases">
        <title>Genome seq of p7.</title>
        <authorList>
            <person name="Seo T."/>
        </authorList>
    </citation>
    <scope>NUCLEOTIDE SEQUENCE [LARGE SCALE GENOMIC DNA]</scope>
    <source>
        <strain evidence="5 6">P7</strain>
    </source>
</reference>
<protein>
    <submittedName>
        <fullName evidence="5">FAD-dependent monooxygenase</fullName>
    </submittedName>
</protein>